<dbReference type="Proteomes" id="UP001224775">
    <property type="component" value="Unassembled WGS sequence"/>
</dbReference>
<reference evidence="1" key="1">
    <citation type="submission" date="2023-06" db="EMBL/GenBank/DDBJ databases">
        <title>Survivors Of The Sea: Transcriptome response of Skeletonema marinoi to long-term dormancy.</title>
        <authorList>
            <person name="Pinder M.I.M."/>
            <person name="Kourtchenko O."/>
            <person name="Robertson E.K."/>
            <person name="Larsson T."/>
            <person name="Maumus F."/>
            <person name="Osuna-Cruz C.M."/>
            <person name="Vancaester E."/>
            <person name="Stenow R."/>
            <person name="Vandepoele K."/>
            <person name="Ploug H."/>
            <person name="Bruchert V."/>
            <person name="Godhe A."/>
            <person name="Topel M."/>
        </authorList>
    </citation>
    <scope>NUCLEOTIDE SEQUENCE</scope>
    <source>
        <strain evidence="1">R05AC</strain>
    </source>
</reference>
<evidence type="ECO:0000313" key="1">
    <source>
        <dbReference type="EMBL" id="KAK1744639.1"/>
    </source>
</evidence>
<accession>A0AAD8YDS0</accession>
<name>A0AAD8YDS0_9STRA</name>
<dbReference type="PANTHER" id="PTHR40535">
    <property type="entry name" value="CHROMOSOME UNDETERMINED SCAFFOLD_9, WHOLE GENOME SHOTGUN SEQUENCE"/>
    <property type="match status" value="1"/>
</dbReference>
<dbReference type="AlphaFoldDB" id="A0AAD8YDS0"/>
<evidence type="ECO:0000313" key="2">
    <source>
        <dbReference type="Proteomes" id="UP001224775"/>
    </source>
</evidence>
<dbReference type="PANTHER" id="PTHR40535:SF1">
    <property type="entry name" value="CHROMOSOME UNDETERMINED SCAFFOLD_9, WHOLE GENOME SHOTGUN SEQUENCE"/>
    <property type="match status" value="1"/>
</dbReference>
<organism evidence="1 2">
    <name type="scientific">Skeletonema marinoi</name>
    <dbReference type="NCBI Taxonomy" id="267567"/>
    <lineage>
        <taxon>Eukaryota</taxon>
        <taxon>Sar</taxon>
        <taxon>Stramenopiles</taxon>
        <taxon>Ochrophyta</taxon>
        <taxon>Bacillariophyta</taxon>
        <taxon>Coscinodiscophyceae</taxon>
        <taxon>Thalassiosirophycidae</taxon>
        <taxon>Thalassiosirales</taxon>
        <taxon>Skeletonemataceae</taxon>
        <taxon>Skeletonema</taxon>
        <taxon>Skeletonema marinoi-dohrnii complex</taxon>
    </lineage>
</organism>
<keyword evidence="2" id="KW-1185">Reference proteome</keyword>
<comment type="caution">
    <text evidence="1">The sequence shown here is derived from an EMBL/GenBank/DDBJ whole genome shotgun (WGS) entry which is preliminary data.</text>
</comment>
<gene>
    <name evidence="1" type="ORF">QTG54_005172</name>
</gene>
<dbReference type="EMBL" id="JATAAI010000007">
    <property type="protein sequence ID" value="KAK1744639.1"/>
    <property type="molecule type" value="Genomic_DNA"/>
</dbReference>
<proteinExistence type="predicted"/>
<sequence>MVYDFGNKTLVSPDTLDVVPSNNLFVTGCNPYEGVSKHTDPPWKAYNGCELTPAQTFDSTSAVGYDEAVCAFSYPKFNEDGNCDTYTYKTYASAEEAGEDGAYVTHHTQCGACSSGQDLAVYLKFPDLTTAGIKCGVDLKIHGLKACIDCYMNLGFTEACANVWAYDSEHTGKYGVCLGRTRRNSGIWSGLARSCSSIQKMQQNTCPLLYTVPVDPICQAQQICTVPNPLQQNQCE</sequence>
<protein>
    <submittedName>
        <fullName evidence="1">Uncharacterized protein</fullName>
    </submittedName>
</protein>